<dbReference type="EMBL" id="CP012830">
    <property type="protein sequence ID" value="ALI04424.1"/>
    <property type="molecule type" value="Genomic_DNA"/>
</dbReference>
<gene>
    <name evidence="1" type="ORF">AO353_26430</name>
</gene>
<reference evidence="1 2" key="2">
    <citation type="journal article" date="2018" name="Nature">
        <title>Mutant phenotypes for thousands of bacterial genes of unknown function.</title>
        <authorList>
            <person name="Price M.N."/>
            <person name="Wetmore K.M."/>
            <person name="Waters R.J."/>
            <person name="Callaghan M."/>
            <person name="Ray J."/>
            <person name="Liu H."/>
            <person name="Kuehl J.V."/>
            <person name="Melnyk R.A."/>
            <person name="Lamson J.S."/>
            <person name="Suh Y."/>
            <person name="Carlson H.K."/>
            <person name="Esquivel Z."/>
            <person name="Sadeeshkumar H."/>
            <person name="Chakraborty R."/>
            <person name="Zane G.M."/>
            <person name="Rubin B.E."/>
            <person name="Wall J.D."/>
            <person name="Visel A."/>
            <person name="Bristow J."/>
            <person name="Blow M.J."/>
            <person name="Arkin A.P."/>
            <person name="Deutschbauer A.M."/>
        </authorList>
    </citation>
    <scope>NUCLEOTIDE SEQUENCE [LARGE SCALE GENOMIC DNA]</scope>
    <source>
        <strain evidence="1 2">FW300-N2E3</strain>
    </source>
</reference>
<name>A0A0N9WPR4_PSEFL</name>
<organism evidence="1 2">
    <name type="scientific">Pseudomonas fluorescens</name>
    <dbReference type="NCBI Taxonomy" id="294"/>
    <lineage>
        <taxon>Bacteria</taxon>
        <taxon>Pseudomonadati</taxon>
        <taxon>Pseudomonadota</taxon>
        <taxon>Gammaproteobacteria</taxon>
        <taxon>Pseudomonadales</taxon>
        <taxon>Pseudomonadaceae</taxon>
        <taxon>Pseudomonas</taxon>
    </lineage>
</organism>
<dbReference type="RefSeq" id="WP_054597626.1">
    <property type="nucleotide sequence ID" value="NZ_CP012830.1"/>
</dbReference>
<dbReference type="OrthoDB" id="7032050at2"/>
<evidence type="ECO:0000313" key="1">
    <source>
        <dbReference type="EMBL" id="ALI04424.1"/>
    </source>
</evidence>
<evidence type="ECO:0000313" key="2">
    <source>
        <dbReference type="Proteomes" id="UP000066487"/>
    </source>
</evidence>
<accession>A0A0N9WPR4</accession>
<sequence>MAMDGKARSAKAAQKRIEYDEKELRHRLRLGTRQKLDELMAWNSIDEISEAVQNLILNAHALGPTLSYQAIESPRHEIVFSENVSRTFLNESLRELRKDPGDEDFPPN</sequence>
<dbReference type="AlphaFoldDB" id="A0A0N9WPR4"/>
<reference evidence="2" key="1">
    <citation type="submission" date="2015-09" db="EMBL/GenBank/DDBJ databases">
        <title>Whole genome sequence of Pseudomonas fluorescens FW300-N2E3.</title>
        <authorList>
            <person name="Ray J."/>
            <person name="Melnyk R."/>
            <person name="Deutschbauer A."/>
        </authorList>
    </citation>
    <scope>NUCLEOTIDE SEQUENCE [LARGE SCALE GENOMIC DNA]</scope>
    <source>
        <strain evidence="2">FW300-N2E3</strain>
    </source>
</reference>
<proteinExistence type="predicted"/>
<dbReference type="Proteomes" id="UP000066487">
    <property type="component" value="Chromosome"/>
</dbReference>
<protein>
    <submittedName>
        <fullName evidence="1">Uncharacterized protein</fullName>
    </submittedName>
</protein>